<dbReference type="Proteomes" id="UP000252107">
    <property type="component" value="Unassembled WGS sequence"/>
</dbReference>
<name>A0A367R992_9NOSO</name>
<keyword evidence="3" id="KW-1185">Reference proteome</keyword>
<accession>A0A367R992</accession>
<dbReference type="InterPro" id="IPR011990">
    <property type="entry name" value="TPR-like_helical_dom_sf"/>
</dbReference>
<organism evidence="2 3">
    <name type="scientific">Nostoc minutum NIES-26</name>
    <dbReference type="NCBI Taxonomy" id="1844469"/>
    <lineage>
        <taxon>Bacteria</taxon>
        <taxon>Bacillati</taxon>
        <taxon>Cyanobacteriota</taxon>
        <taxon>Cyanophyceae</taxon>
        <taxon>Nostocales</taxon>
        <taxon>Nostocaceae</taxon>
        <taxon>Nostoc</taxon>
    </lineage>
</organism>
<reference evidence="2" key="1">
    <citation type="submission" date="2016-04" db="EMBL/GenBank/DDBJ databases">
        <authorList>
            <person name="Tabuchi Yagui T.R."/>
        </authorList>
    </citation>
    <scope>NUCLEOTIDE SEQUENCE [LARGE SCALE GENOMIC DNA]</scope>
    <source>
        <strain evidence="2">NIES-26</strain>
    </source>
</reference>
<comment type="caution">
    <text evidence="2">The sequence shown here is derived from an EMBL/GenBank/DDBJ whole genome shotgun (WGS) entry which is preliminary data.</text>
</comment>
<dbReference type="AlphaFoldDB" id="A0A367R992"/>
<proteinExistence type="predicted"/>
<dbReference type="EMBL" id="LXQD01000205">
    <property type="protein sequence ID" value="RCJ32471.1"/>
    <property type="molecule type" value="Genomic_DNA"/>
</dbReference>
<gene>
    <name evidence="2" type="ORF">A6770_18845</name>
</gene>
<protein>
    <submittedName>
        <fullName evidence="2">Uncharacterized protein</fullName>
    </submittedName>
</protein>
<evidence type="ECO:0000313" key="2">
    <source>
        <dbReference type="EMBL" id="RCJ32471.1"/>
    </source>
</evidence>
<evidence type="ECO:0000256" key="1">
    <source>
        <dbReference type="SAM" id="MobiDB-lite"/>
    </source>
</evidence>
<feature type="region of interest" description="Disordered" evidence="1">
    <location>
        <begin position="414"/>
        <end position="443"/>
    </location>
</feature>
<sequence>MENYTAVYLEASQAFANGEPQQAFQRLRWLLHYPGHPELYQNWREALSLFAQIGAAIADEAFALKVRRVAEAPNDLQTLYDLGYELIEYSLPEIAATILARANKIAPTQPTILSELVAALEMSRHSSEACRVLRQAPELLEENSLFLYLLAFNALMTGDLVEPKQLLARLQQNPEPSERWMAERIEEMLQRADVLQGITRLDRQDLRGWHFVLTGGILLHLSPYGLDEGMNGRYAYTQDDESRILHGIQRLSTVIDTWNISVPRVFMLPHRDSSILAHAVAQILSCPLQEWTPETCETPGLIVTYDLRQLDSDILEQLSQHRPSQMLWSHASCWTQEQWFAADLTTYLYQHNVSPWEERTGVDPDSGELKQFPAIEGSFEELATRIVKATPDPDELDDLPKLIAIAQAARTVTKESAKPGAFRQSGQRNRQWLSSPVTSSQFL</sequence>
<feature type="compositionally biased region" description="Polar residues" evidence="1">
    <location>
        <begin position="424"/>
        <end position="443"/>
    </location>
</feature>
<evidence type="ECO:0000313" key="3">
    <source>
        <dbReference type="Proteomes" id="UP000252107"/>
    </source>
</evidence>
<dbReference type="Gene3D" id="1.25.40.10">
    <property type="entry name" value="Tetratricopeptide repeat domain"/>
    <property type="match status" value="1"/>
</dbReference>
<dbReference type="SUPFAM" id="SSF48452">
    <property type="entry name" value="TPR-like"/>
    <property type="match status" value="1"/>
</dbReference>